<evidence type="ECO:0000256" key="3">
    <source>
        <dbReference type="ARBA" id="ARBA00022630"/>
    </source>
</evidence>
<dbReference type="SUPFAM" id="SSF56645">
    <property type="entry name" value="Acyl-CoA dehydrogenase NM domain-like"/>
    <property type="match status" value="1"/>
</dbReference>
<dbReference type="STRING" id="47839.BN973_04470"/>
<evidence type="ECO:0000256" key="2">
    <source>
        <dbReference type="ARBA" id="ARBA00009347"/>
    </source>
</evidence>
<protein>
    <submittedName>
        <fullName evidence="12">Acyl-CoA dehydrogenase</fullName>
    </submittedName>
</protein>
<dbReference type="OrthoDB" id="2431337at2"/>
<evidence type="ECO:0000313" key="12">
    <source>
        <dbReference type="EMBL" id="CDO90079.1"/>
    </source>
</evidence>
<evidence type="ECO:0000256" key="6">
    <source>
        <dbReference type="ARBA" id="ARBA00052546"/>
    </source>
</evidence>
<feature type="domain" description="Acyl-CoA oxidase/dehydrogenase middle" evidence="10">
    <location>
        <begin position="123"/>
        <end position="208"/>
    </location>
</feature>
<gene>
    <name evidence="13" type="ORF">AWC29_04635</name>
    <name evidence="12" type="ORF">BN973_04470</name>
</gene>
<reference evidence="13 14" key="3">
    <citation type="submission" date="2016-01" db="EMBL/GenBank/DDBJ databases">
        <title>The new phylogeny of the genus Mycobacterium.</title>
        <authorList>
            <person name="Tarcisio F."/>
            <person name="Conor M."/>
            <person name="Antonella G."/>
            <person name="Elisabetta G."/>
            <person name="Giulia F.S."/>
            <person name="Sara T."/>
            <person name="Anna F."/>
            <person name="Clotilde B."/>
            <person name="Roberto B."/>
            <person name="Veronica D.S."/>
            <person name="Fabio R."/>
            <person name="Monica P."/>
            <person name="Olivier J."/>
            <person name="Enrico T."/>
            <person name="Nicola S."/>
        </authorList>
    </citation>
    <scope>NUCLEOTIDE SEQUENCE [LARGE SCALE GENOMIC DNA]</scope>
    <source>
        <strain evidence="13 14">DSM 44626</strain>
    </source>
</reference>
<dbReference type="AlphaFoldDB" id="A0A024K2M6"/>
<dbReference type="Proteomes" id="UP000028880">
    <property type="component" value="Unassembled WGS sequence"/>
</dbReference>
<dbReference type="PANTHER" id="PTHR43292:SF3">
    <property type="entry name" value="ACYL-COA DEHYDROGENASE FADE29"/>
    <property type="match status" value="1"/>
</dbReference>
<dbReference type="PANTHER" id="PTHR43292">
    <property type="entry name" value="ACYL-COA DEHYDROGENASE"/>
    <property type="match status" value="1"/>
</dbReference>
<dbReference type="Gene3D" id="1.20.140.10">
    <property type="entry name" value="Butyryl-CoA Dehydrogenase, subunit A, domain 3"/>
    <property type="match status" value="1"/>
</dbReference>
<comment type="similarity">
    <text evidence="2 7">Belongs to the acyl-CoA dehydrogenase family.</text>
</comment>
<evidence type="ECO:0000256" key="8">
    <source>
        <dbReference type="SAM" id="MobiDB-lite"/>
    </source>
</evidence>
<feature type="region of interest" description="Disordered" evidence="8">
    <location>
        <begin position="384"/>
        <end position="405"/>
    </location>
</feature>
<comment type="cofactor">
    <cofactor evidence="1 7">
        <name>FAD</name>
        <dbReference type="ChEBI" id="CHEBI:57692"/>
    </cofactor>
</comment>
<keyword evidence="3 7" id="KW-0285">Flavoprotein</keyword>
<reference evidence="12" key="2">
    <citation type="submission" date="2014-04" db="EMBL/GenBank/DDBJ databases">
        <authorList>
            <person name="Urmite Genomes U."/>
        </authorList>
    </citation>
    <scope>NUCLEOTIDE SEQUENCE</scope>
    <source>
        <strain evidence="12">DSM 44626</strain>
    </source>
</reference>
<evidence type="ECO:0000259" key="9">
    <source>
        <dbReference type="Pfam" id="PF00441"/>
    </source>
</evidence>
<dbReference type="InterPro" id="IPR009075">
    <property type="entry name" value="AcylCo_DH/oxidase_C"/>
</dbReference>
<keyword evidence="14" id="KW-1185">Reference proteome</keyword>
<keyword evidence="4 7" id="KW-0274">FAD</keyword>
<accession>A0A024K2M6</accession>
<dbReference type="eggNOG" id="COG1960">
    <property type="taxonomic scope" value="Bacteria"/>
</dbReference>
<proteinExistence type="inferred from homology"/>
<evidence type="ECO:0000256" key="1">
    <source>
        <dbReference type="ARBA" id="ARBA00001974"/>
    </source>
</evidence>
<feature type="domain" description="Acyl-CoA dehydrogenase/oxidase N-terminal" evidence="11">
    <location>
        <begin position="6"/>
        <end position="118"/>
    </location>
</feature>
<dbReference type="GO" id="GO:0005886">
    <property type="term" value="C:plasma membrane"/>
    <property type="evidence" value="ECO:0007669"/>
    <property type="project" value="TreeGrafter"/>
</dbReference>
<evidence type="ECO:0000313" key="13">
    <source>
        <dbReference type="EMBL" id="ORW98681.1"/>
    </source>
</evidence>
<dbReference type="Proteomes" id="UP000193710">
    <property type="component" value="Unassembled WGS sequence"/>
</dbReference>
<sequence length="405" mass="43816">MQLEYTAEQEELRAEIRDTLERVMTPERTEAIKDRIEGGPAVRECVRALAAAGLLGVGWPKEYGGRGFSALEQFIFAEEARRVDAPIPLVTLGTVGPTLMQCGTEEQKQKFLPSILDGSVEFAIGYSEPGAGSDLASIRTTAVRDGDDYVINGQKMFTSGAAYADYIWLAARTDPNAKKHKGISILIVPTSAPGFSWQPLHTMPGVSTFYTFYDNVRVPASALVGGENQGWQLITTQLNFERAALGNLGALEPLFAKTLDWARTTELDGGHVIDQPWVRLTLARVEAQVAAYKLINMRVNAAMTKGVLNMGEASAAKVFGTELTQQVARQLLEVLDHNGLRTGNDAPLRGALESAYRFAVINTFGGGANEIQRDIIAMAGLGMPRAPRDLRGPQNSQEQSGGSST</sequence>
<reference evidence="12" key="1">
    <citation type="journal article" date="2014" name="Genome Announc.">
        <title>Draft Genome Sequence of Mycobacterium triplex DSM 44626.</title>
        <authorList>
            <person name="Sassi M."/>
            <person name="Croce O."/>
            <person name="Robert C."/>
            <person name="Raoult D."/>
            <person name="Drancourt M."/>
        </authorList>
    </citation>
    <scope>NUCLEOTIDE SEQUENCE [LARGE SCALE GENOMIC DNA]</scope>
    <source>
        <strain evidence="12">DSM 44626</strain>
    </source>
</reference>
<feature type="domain" description="Acyl-CoA dehydrogenase/oxidase C-terminal" evidence="9">
    <location>
        <begin position="228"/>
        <end position="379"/>
    </location>
</feature>
<dbReference type="HOGENOM" id="CLU_018204_9_0_11"/>
<dbReference type="InterPro" id="IPR013786">
    <property type="entry name" value="AcylCoA_DH/ox_N"/>
</dbReference>
<dbReference type="InterPro" id="IPR006091">
    <property type="entry name" value="Acyl-CoA_Oxase/DH_mid-dom"/>
</dbReference>
<evidence type="ECO:0000256" key="7">
    <source>
        <dbReference type="RuleBase" id="RU362125"/>
    </source>
</evidence>
<organism evidence="12">
    <name type="scientific">Mycobacterium triplex</name>
    <dbReference type="NCBI Taxonomy" id="47839"/>
    <lineage>
        <taxon>Bacteria</taxon>
        <taxon>Bacillati</taxon>
        <taxon>Actinomycetota</taxon>
        <taxon>Actinomycetes</taxon>
        <taxon>Mycobacteriales</taxon>
        <taxon>Mycobacteriaceae</taxon>
        <taxon>Mycobacterium</taxon>
        <taxon>Mycobacterium simiae complex</taxon>
    </lineage>
</organism>
<dbReference type="GO" id="GO:0016627">
    <property type="term" value="F:oxidoreductase activity, acting on the CH-CH group of donors"/>
    <property type="evidence" value="ECO:0007669"/>
    <property type="project" value="InterPro"/>
</dbReference>
<dbReference type="Gene3D" id="2.40.110.10">
    <property type="entry name" value="Butyryl-CoA Dehydrogenase, subunit A, domain 2"/>
    <property type="match status" value="1"/>
</dbReference>
<name>A0A024K2M6_9MYCO</name>
<evidence type="ECO:0000259" key="11">
    <source>
        <dbReference type="Pfam" id="PF02771"/>
    </source>
</evidence>
<dbReference type="RefSeq" id="WP_036470859.1">
    <property type="nucleotide sequence ID" value="NZ_HG964446.1"/>
</dbReference>
<dbReference type="Pfam" id="PF02770">
    <property type="entry name" value="Acyl-CoA_dh_M"/>
    <property type="match status" value="1"/>
</dbReference>
<dbReference type="InterPro" id="IPR036250">
    <property type="entry name" value="AcylCo_DH-like_C"/>
</dbReference>
<dbReference type="SUPFAM" id="SSF47203">
    <property type="entry name" value="Acyl-CoA dehydrogenase C-terminal domain-like"/>
    <property type="match status" value="1"/>
</dbReference>
<dbReference type="Pfam" id="PF00441">
    <property type="entry name" value="Acyl-CoA_dh_1"/>
    <property type="match status" value="1"/>
</dbReference>
<keyword evidence="5 7" id="KW-0560">Oxidoreductase</keyword>
<evidence type="ECO:0000256" key="4">
    <source>
        <dbReference type="ARBA" id="ARBA00022827"/>
    </source>
</evidence>
<comment type="catalytic activity">
    <reaction evidence="6">
        <text>a 2,3-saturated acyl-CoA + A = a 2,3-dehydroacyl-CoA + AH2</text>
        <dbReference type="Rhea" id="RHEA:48608"/>
        <dbReference type="ChEBI" id="CHEBI:13193"/>
        <dbReference type="ChEBI" id="CHEBI:17499"/>
        <dbReference type="ChEBI" id="CHEBI:60015"/>
        <dbReference type="ChEBI" id="CHEBI:65111"/>
    </reaction>
</comment>
<dbReference type="InterPro" id="IPR009100">
    <property type="entry name" value="AcylCoA_DH/oxidase_NM_dom_sf"/>
</dbReference>
<dbReference type="InterPro" id="IPR037069">
    <property type="entry name" value="AcylCoA_DH/ox_N_sf"/>
</dbReference>
<dbReference type="FunFam" id="2.40.110.10:FF:000002">
    <property type="entry name" value="Acyl-CoA dehydrogenase fadE12"/>
    <property type="match status" value="1"/>
</dbReference>
<dbReference type="Gene3D" id="1.10.540.10">
    <property type="entry name" value="Acyl-CoA dehydrogenase/oxidase, N-terminal domain"/>
    <property type="match status" value="1"/>
</dbReference>
<evidence type="ECO:0000256" key="5">
    <source>
        <dbReference type="ARBA" id="ARBA00023002"/>
    </source>
</evidence>
<evidence type="ECO:0000259" key="10">
    <source>
        <dbReference type="Pfam" id="PF02770"/>
    </source>
</evidence>
<evidence type="ECO:0000313" key="14">
    <source>
        <dbReference type="Proteomes" id="UP000193710"/>
    </source>
</evidence>
<feature type="compositionally biased region" description="Polar residues" evidence="8">
    <location>
        <begin position="393"/>
        <end position="405"/>
    </location>
</feature>
<dbReference type="InterPro" id="IPR052161">
    <property type="entry name" value="Mycobact_Acyl-CoA_DH"/>
</dbReference>
<dbReference type="EMBL" id="LQPY01000048">
    <property type="protein sequence ID" value="ORW98681.1"/>
    <property type="molecule type" value="Genomic_DNA"/>
</dbReference>
<dbReference type="Pfam" id="PF02771">
    <property type="entry name" value="Acyl-CoA_dh_N"/>
    <property type="match status" value="1"/>
</dbReference>
<dbReference type="InterPro" id="IPR046373">
    <property type="entry name" value="Acyl-CoA_Oxase/DH_mid-dom_sf"/>
</dbReference>
<dbReference type="EMBL" id="HG964446">
    <property type="protein sequence ID" value="CDO90079.1"/>
    <property type="molecule type" value="Genomic_DNA"/>
</dbReference>
<dbReference type="GO" id="GO:0050660">
    <property type="term" value="F:flavin adenine dinucleotide binding"/>
    <property type="evidence" value="ECO:0007669"/>
    <property type="project" value="InterPro"/>
</dbReference>